<feature type="region of interest" description="Disordered" evidence="1">
    <location>
        <begin position="148"/>
        <end position="171"/>
    </location>
</feature>
<evidence type="ECO:0008006" key="5">
    <source>
        <dbReference type="Google" id="ProtNLM"/>
    </source>
</evidence>
<gene>
    <name evidence="3" type="ORF">FGG08_000508</name>
</gene>
<dbReference type="OrthoDB" id="4605274at2759"/>
<protein>
    <recommendedName>
        <fullName evidence="5">Lipase B</fullName>
    </recommendedName>
</protein>
<comment type="caution">
    <text evidence="3">The sequence shown here is derived from an EMBL/GenBank/DDBJ whole genome shotgun (WGS) entry which is preliminary data.</text>
</comment>
<dbReference type="Proteomes" id="UP000698800">
    <property type="component" value="Unassembled WGS sequence"/>
</dbReference>
<reference evidence="3" key="1">
    <citation type="submission" date="2021-03" db="EMBL/GenBank/DDBJ databases">
        <title>Comparative genomics and phylogenomic investigation of the class Geoglossomycetes provide insights into ecological specialization and systematics.</title>
        <authorList>
            <person name="Melie T."/>
            <person name="Pirro S."/>
            <person name="Miller A.N."/>
            <person name="Quandt A."/>
        </authorList>
    </citation>
    <scope>NUCLEOTIDE SEQUENCE</scope>
    <source>
        <strain evidence="3">GBOQ0MN5Z8</strain>
    </source>
</reference>
<proteinExistence type="predicted"/>
<feature type="signal peptide" evidence="2">
    <location>
        <begin position="1"/>
        <end position="22"/>
    </location>
</feature>
<evidence type="ECO:0000313" key="4">
    <source>
        <dbReference type="Proteomes" id="UP000698800"/>
    </source>
</evidence>
<evidence type="ECO:0000313" key="3">
    <source>
        <dbReference type="EMBL" id="KAH0545367.1"/>
    </source>
</evidence>
<dbReference type="AlphaFoldDB" id="A0A9P8L6T1"/>
<name>A0A9P8L6T1_9PEZI</name>
<keyword evidence="4" id="KW-1185">Reference proteome</keyword>
<dbReference type="PANTHER" id="PTHR37574">
    <property type="entry name" value="LIPASE B"/>
    <property type="match status" value="1"/>
</dbReference>
<dbReference type="SUPFAM" id="SSF53474">
    <property type="entry name" value="alpha/beta-Hydrolases"/>
    <property type="match status" value="1"/>
</dbReference>
<evidence type="ECO:0000256" key="1">
    <source>
        <dbReference type="SAM" id="MobiDB-lite"/>
    </source>
</evidence>
<dbReference type="InterPro" id="IPR053228">
    <property type="entry name" value="Stereospecific_Lipase"/>
</dbReference>
<feature type="chain" id="PRO_5040149428" description="Lipase B" evidence="2">
    <location>
        <begin position="23"/>
        <end position="484"/>
    </location>
</feature>
<accession>A0A9P8L6T1</accession>
<sequence length="484" mass="50863">MTSCPLSRLFFCGSLLVALVGSTPVSPSWHLKRDPPLAARDDPLGGIAALPPDSISQPGMLSSNLTVISDAIASHQAGRPEVVSAYKSIFEAVKPASTPTTIQDILAIMEDEYTGSTSSLIDSAASLYLHGLDPGNVKVSLAKRGGIDIDSTDNSNPEPPTTIYPQSSSADPSYSILEKALRSAIYIPSAFEFGRGSKQTVILVPGTAVPGGTTYKGNFAKLLSSTTWADPLWLNIPGFSLGDIQANAEYVAYAIHYISAITGGRNVSVITWSQGSLDTQWGLKYWPSTRGLVSDHIAVSGDYHGTKLAYTLCPGFPLNMLLGCTPSILQQTYDSNLIRKLRSSGGDSAYIPTTTIYSGTDEIVQPQSGSGASSFLNDARTVGVSNNQVQVVCGPGSLAGGFYGHAGVLIHPLAWELTVDALQHPGPGQVSRLNVPNVCRTPAANGLTAGDVLLTEAMTVTGALNALAYSPRVDSEPAFKPYVT</sequence>
<keyword evidence="2" id="KW-0732">Signal</keyword>
<evidence type="ECO:0000256" key="2">
    <source>
        <dbReference type="SAM" id="SignalP"/>
    </source>
</evidence>
<dbReference type="PANTHER" id="PTHR37574:SF1">
    <property type="entry name" value="LIPASE B"/>
    <property type="match status" value="1"/>
</dbReference>
<dbReference type="Gene3D" id="3.40.50.1820">
    <property type="entry name" value="alpha/beta hydrolase"/>
    <property type="match status" value="1"/>
</dbReference>
<dbReference type="EMBL" id="JAGHQL010000006">
    <property type="protein sequence ID" value="KAH0545367.1"/>
    <property type="molecule type" value="Genomic_DNA"/>
</dbReference>
<dbReference type="InterPro" id="IPR029058">
    <property type="entry name" value="AB_hydrolase_fold"/>
</dbReference>
<organism evidence="3 4">
    <name type="scientific">Glutinoglossum americanum</name>
    <dbReference type="NCBI Taxonomy" id="1670608"/>
    <lineage>
        <taxon>Eukaryota</taxon>
        <taxon>Fungi</taxon>
        <taxon>Dikarya</taxon>
        <taxon>Ascomycota</taxon>
        <taxon>Pezizomycotina</taxon>
        <taxon>Geoglossomycetes</taxon>
        <taxon>Geoglossales</taxon>
        <taxon>Geoglossaceae</taxon>
        <taxon>Glutinoglossum</taxon>
    </lineage>
</organism>